<name>A0ACC0CNA5_9PEZI</name>
<proteinExistence type="predicted"/>
<accession>A0ACC0CNA5</accession>
<evidence type="ECO:0000313" key="1">
    <source>
        <dbReference type="EMBL" id="KAI6081846.1"/>
    </source>
</evidence>
<protein>
    <submittedName>
        <fullName evidence="1">DUF567-domain-containing protein</fullName>
    </submittedName>
</protein>
<reference evidence="1 2" key="1">
    <citation type="journal article" date="2022" name="New Phytol.">
        <title>Ecological generalism drives hyperdiversity of secondary metabolite gene clusters in xylarialean endophytes.</title>
        <authorList>
            <person name="Franco M.E.E."/>
            <person name="Wisecaver J.H."/>
            <person name="Arnold A.E."/>
            <person name="Ju Y.M."/>
            <person name="Slot J.C."/>
            <person name="Ahrendt S."/>
            <person name="Moore L.P."/>
            <person name="Eastman K.E."/>
            <person name="Scott K."/>
            <person name="Konkel Z."/>
            <person name="Mondo S.J."/>
            <person name="Kuo A."/>
            <person name="Hayes R.D."/>
            <person name="Haridas S."/>
            <person name="Andreopoulos B."/>
            <person name="Riley R."/>
            <person name="LaButti K."/>
            <person name="Pangilinan J."/>
            <person name="Lipzen A."/>
            <person name="Amirebrahimi M."/>
            <person name="Yan J."/>
            <person name="Adam C."/>
            <person name="Keymanesh K."/>
            <person name="Ng V."/>
            <person name="Louie K."/>
            <person name="Northen T."/>
            <person name="Drula E."/>
            <person name="Henrissat B."/>
            <person name="Hsieh H.M."/>
            <person name="Youens-Clark K."/>
            <person name="Lutzoni F."/>
            <person name="Miadlikowska J."/>
            <person name="Eastwood D.C."/>
            <person name="Hamelin R.C."/>
            <person name="Grigoriev I.V."/>
            <person name="U'Ren J.M."/>
        </authorList>
    </citation>
    <scope>NUCLEOTIDE SEQUENCE [LARGE SCALE GENOMIC DNA]</scope>
    <source>
        <strain evidence="1 2">ER1909</strain>
    </source>
</reference>
<dbReference type="EMBL" id="MU394385">
    <property type="protein sequence ID" value="KAI6081846.1"/>
    <property type="molecule type" value="Genomic_DNA"/>
</dbReference>
<gene>
    <name evidence="1" type="ORF">F4821DRAFT_248503</name>
</gene>
<sequence length="213" mass="22941">MGHHPPPQLAPFPRPIGVFTPFVAKQSETLILKEKVLSLSGNSFDIGLASGQPLFKVKGESFSLSHRMNVSDMAGNFLFCIRKKHFKLHTTYYAEGANGEEIFEVQSRFKLGGSKFIGSFTSATGQKEALLMKGDWTDTTAEITDEASGQPVAAIYRNRWNARELLGGQQTYNVTIAPNVDMAIIVAMCICLDMKRNEASSSGGGGGGFGAGA</sequence>
<dbReference type="Proteomes" id="UP001497680">
    <property type="component" value="Unassembled WGS sequence"/>
</dbReference>
<keyword evidence="2" id="KW-1185">Reference proteome</keyword>
<comment type="caution">
    <text evidence="1">The sequence shown here is derived from an EMBL/GenBank/DDBJ whole genome shotgun (WGS) entry which is preliminary data.</text>
</comment>
<evidence type="ECO:0000313" key="2">
    <source>
        <dbReference type="Proteomes" id="UP001497680"/>
    </source>
</evidence>
<organism evidence="1 2">
    <name type="scientific">Hypoxylon rubiginosum</name>
    <dbReference type="NCBI Taxonomy" id="110542"/>
    <lineage>
        <taxon>Eukaryota</taxon>
        <taxon>Fungi</taxon>
        <taxon>Dikarya</taxon>
        <taxon>Ascomycota</taxon>
        <taxon>Pezizomycotina</taxon>
        <taxon>Sordariomycetes</taxon>
        <taxon>Xylariomycetidae</taxon>
        <taxon>Xylariales</taxon>
        <taxon>Hypoxylaceae</taxon>
        <taxon>Hypoxylon</taxon>
    </lineage>
</organism>